<protein>
    <submittedName>
        <fullName evidence="1">Uncharacterized protein</fullName>
    </submittedName>
</protein>
<accession>A0A4S2MVC0</accession>
<reference evidence="1 2" key="1">
    <citation type="submission" date="2019-04" db="EMBL/GenBank/DDBJ databases">
        <title>Comparative genomics and transcriptomics to analyze fruiting body development in filamentous ascomycetes.</title>
        <authorList>
            <consortium name="DOE Joint Genome Institute"/>
            <person name="Lutkenhaus R."/>
            <person name="Traeger S."/>
            <person name="Breuer J."/>
            <person name="Kuo A."/>
            <person name="Lipzen A."/>
            <person name="Pangilinan J."/>
            <person name="Dilworth D."/>
            <person name="Sandor L."/>
            <person name="Poggeler S."/>
            <person name="Barry K."/>
            <person name="Grigoriev I.V."/>
            <person name="Nowrousian M."/>
        </authorList>
    </citation>
    <scope>NUCLEOTIDE SEQUENCE [LARGE SCALE GENOMIC DNA]</scope>
    <source>
        <strain evidence="1 2">CBS 389.68</strain>
    </source>
</reference>
<dbReference type="InParanoid" id="A0A4S2MVC0"/>
<gene>
    <name evidence="1" type="ORF">EX30DRAFT_51140</name>
</gene>
<sequence length="216" mass="23628">MSSPTSTSRYEEILREFDALSSSSSDDEIPILDREDYDDCDLPALCSSSSLSSNSSCFSFPSRSPHTGARWYDDHDFNPLSATSSISSPPNDLPLSSMSTSEEYLHDTHYTHCHCGHSHLAQSISSACSSPALSTTSLPPNPPPSLCGFPLDGMMGDGTTTARLMISDEALQKLQLNAWEHITGDGAGSPERKRRLQRMRKAGGVVHKKIEKMFKR</sequence>
<dbReference type="EMBL" id="ML220124">
    <property type="protein sequence ID" value="TGZ80456.1"/>
    <property type="molecule type" value="Genomic_DNA"/>
</dbReference>
<organism evidence="1 2">
    <name type="scientific">Ascodesmis nigricans</name>
    <dbReference type="NCBI Taxonomy" id="341454"/>
    <lineage>
        <taxon>Eukaryota</taxon>
        <taxon>Fungi</taxon>
        <taxon>Dikarya</taxon>
        <taxon>Ascomycota</taxon>
        <taxon>Pezizomycotina</taxon>
        <taxon>Pezizomycetes</taxon>
        <taxon>Pezizales</taxon>
        <taxon>Ascodesmidaceae</taxon>
        <taxon>Ascodesmis</taxon>
    </lineage>
</organism>
<evidence type="ECO:0000313" key="2">
    <source>
        <dbReference type="Proteomes" id="UP000298138"/>
    </source>
</evidence>
<evidence type="ECO:0000313" key="1">
    <source>
        <dbReference type="EMBL" id="TGZ80456.1"/>
    </source>
</evidence>
<proteinExistence type="predicted"/>
<name>A0A4S2MVC0_9PEZI</name>
<dbReference type="AlphaFoldDB" id="A0A4S2MVC0"/>
<keyword evidence="2" id="KW-1185">Reference proteome</keyword>
<dbReference type="Proteomes" id="UP000298138">
    <property type="component" value="Unassembled WGS sequence"/>
</dbReference>